<dbReference type="Proteomes" id="UP000192042">
    <property type="component" value="Chromosome I"/>
</dbReference>
<reference evidence="1 2" key="1">
    <citation type="submission" date="2017-03" db="EMBL/GenBank/DDBJ databases">
        <authorList>
            <person name="Afonso C.L."/>
            <person name="Miller P.J."/>
            <person name="Scott M.A."/>
            <person name="Spackman E."/>
            <person name="Goraichik I."/>
            <person name="Dimitrov K.M."/>
            <person name="Suarez D.L."/>
            <person name="Swayne D.E."/>
        </authorList>
    </citation>
    <scope>NUCLEOTIDE SEQUENCE [LARGE SCALE GENOMIC DNA]</scope>
    <source>
        <strain evidence="1">Genome sequencing of Nitrospira japonica strain NJ11</strain>
    </source>
</reference>
<sequence length="68" mass="7367">MLILAECARSGFIVKEDGSWNLAPGARELGRFLAIERQALQTLGLDRRAKPTGRSLAELLTAPTKESA</sequence>
<proteinExistence type="predicted"/>
<dbReference type="EMBL" id="LT828648">
    <property type="protein sequence ID" value="SLM48417.1"/>
    <property type="molecule type" value="Genomic_DNA"/>
</dbReference>
<evidence type="ECO:0000313" key="1">
    <source>
        <dbReference type="EMBL" id="SLM48417.1"/>
    </source>
</evidence>
<protein>
    <submittedName>
        <fullName evidence="1">Uncharacterized protein</fullName>
    </submittedName>
</protein>
<name>A0A1W1I5X8_9BACT</name>
<gene>
    <name evidence="1" type="ORF">NSJP_2245</name>
</gene>
<keyword evidence="2" id="KW-1185">Reference proteome</keyword>
<dbReference type="STRING" id="1325564.NSJP_2245"/>
<evidence type="ECO:0000313" key="2">
    <source>
        <dbReference type="Proteomes" id="UP000192042"/>
    </source>
</evidence>
<accession>A0A1W1I5X8</accession>
<dbReference type="AlphaFoldDB" id="A0A1W1I5X8"/>
<dbReference type="KEGG" id="nja:NSJP_2245"/>
<organism evidence="1 2">
    <name type="scientific">Nitrospira japonica</name>
    <dbReference type="NCBI Taxonomy" id="1325564"/>
    <lineage>
        <taxon>Bacteria</taxon>
        <taxon>Pseudomonadati</taxon>
        <taxon>Nitrospirota</taxon>
        <taxon>Nitrospiria</taxon>
        <taxon>Nitrospirales</taxon>
        <taxon>Nitrospiraceae</taxon>
        <taxon>Nitrospira</taxon>
    </lineage>
</organism>